<feature type="region of interest" description="Disordered" evidence="1">
    <location>
        <begin position="1"/>
        <end position="26"/>
    </location>
</feature>
<organism evidence="2 3">
    <name type="scientific">Marchantia polymorpha</name>
    <name type="common">Common liverwort</name>
    <name type="synonym">Marchantia aquatica</name>
    <dbReference type="NCBI Taxonomy" id="3197"/>
    <lineage>
        <taxon>Eukaryota</taxon>
        <taxon>Viridiplantae</taxon>
        <taxon>Streptophyta</taxon>
        <taxon>Embryophyta</taxon>
        <taxon>Marchantiophyta</taxon>
        <taxon>Marchantiopsida</taxon>
        <taxon>Marchantiidae</taxon>
        <taxon>Marchantiales</taxon>
        <taxon>Marchantiaceae</taxon>
        <taxon>Marchantia</taxon>
    </lineage>
</organism>
<reference evidence="3" key="1">
    <citation type="journal article" date="2017" name="Cell">
        <title>Insights into land plant evolution garnered from the Marchantia polymorpha genome.</title>
        <authorList>
            <person name="Bowman J.L."/>
            <person name="Kohchi T."/>
            <person name="Yamato K.T."/>
            <person name="Jenkins J."/>
            <person name="Shu S."/>
            <person name="Ishizaki K."/>
            <person name="Yamaoka S."/>
            <person name="Nishihama R."/>
            <person name="Nakamura Y."/>
            <person name="Berger F."/>
            <person name="Adam C."/>
            <person name="Aki S.S."/>
            <person name="Althoff F."/>
            <person name="Araki T."/>
            <person name="Arteaga-Vazquez M.A."/>
            <person name="Balasubrmanian S."/>
            <person name="Barry K."/>
            <person name="Bauer D."/>
            <person name="Boehm C.R."/>
            <person name="Briginshaw L."/>
            <person name="Caballero-Perez J."/>
            <person name="Catarino B."/>
            <person name="Chen F."/>
            <person name="Chiyoda S."/>
            <person name="Chovatia M."/>
            <person name="Davies K.M."/>
            <person name="Delmans M."/>
            <person name="Demura T."/>
            <person name="Dierschke T."/>
            <person name="Dolan L."/>
            <person name="Dorantes-Acosta A.E."/>
            <person name="Eklund D.M."/>
            <person name="Florent S.N."/>
            <person name="Flores-Sandoval E."/>
            <person name="Fujiyama A."/>
            <person name="Fukuzawa H."/>
            <person name="Galik B."/>
            <person name="Grimanelli D."/>
            <person name="Grimwood J."/>
            <person name="Grossniklaus U."/>
            <person name="Hamada T."/>
            <person name="Haseloff J."/>
            <person name="Hetherington A.J."/>
            <person name="Higo A."/>
            <person name="Hirakawa Y."/>
            <person name="Hundley H.N."/>
            <person name="Ikeda Y."/>
            <person name="Inoue K."/>
            <person name="Inoue S.I."/>
            <person name="Ishida S."/>
            <person name="Jia Q."/>
            <person name="Kakita M."/>
            <person name="Kanazawa T."/>
            <person name="Kawai Y."/>
            <person name="Kawashima T."/>
            <person name="Kennedy M."/>
            <person name="Kinose K."/>
            <person name="Kinoshita T."/>
            <person name="Kohara Y."/>
            <person name="Koide E."/>
            <person name="Komatsu K."/>
            <person name="Kopischke S."/>
            <person name="Kubo M."/>
            <person name="Kyozuka J."/>
            <person name="Lagercrantz U."/>
            <person name="Lin S.S."/>
            <person name="Lindquist E."/>
            <person name="Lipzen A.M."/>
            <person name="Lu C.W."/>
            <person name="De Luna E."/>
            <person name="Martienssen R.A."/>
            <person name="Minamino N."/>
            <person name="Mizutani M."/>
            <person name="Mizutani M."/>
            <person name="Mochizuki N."/>
            <person name="Monte I."/>
            <person name="Mosher R."/>
            <person name="Nagasaki H."/>
            <person name="Nakagami H."/>
            <person name="Naramoto S."/>
            <person name="Nishitani K."/>
            <person name="Ohtani M."/>
            <person name="Okamoto T."/>
            <person name="Okumura M."/>
            <person name="Phillips J."/>
            <person name="Pollak B."/>
            <person name="Reinders A."/>
            <person name="Rovekamp M."/>
            <person name="Sano R."/>
            <person name="Sawa S."/>
            <person name="Schmid M.W."/>
            <person name="Shirakawa M."/>
            <person name="Solano R."/>
            <person name="Spunde A."/>
            <person name="Suetsugu N."/>
            <person name="Sugano S."/>
            <person name="Sugiyama A."/>
            <person name="Sun R."/>
            <person name="Suzuki Y."/>
            <person name="Takenaka M."/>
            <person name="Takezawa D."/>
            <person name="Tomogane H."/>
            <person name="Tsuzuki M."/>
            <person name="Ueda T."/>
            <person name="Umeda M."/>
            <person name="Ward J.M."/>
            <person name="Watanabe Y."/>
            <person name="Yazaki K."/>
            <person name="Yokoyama R."/>
            <person name="Yoshitake Y."/>
            <person name="Yotsui I."/>
            <person name="Zachgo S."/>
            <person name="Schmutz J."/>
        </authorList>
    </citation>
    <scope>NUCLEOTIDE SEQUENCE [LARGE SCALE GENOMIC DNA]</scope>
    <source>
        <strain evidence="3">Tak-1</strain>
    </source>
</reference>
<feature type="region of interest" description="Disordered" evidence="1">
    <location>
        <begin position="72"/>
        <end position="121"/>
    </location>
</feature>
<feature type="compositionally biased region" description="Basic residues" evidence="1">
    <location>
        <begin position="72"/>
        <end position="88"/>
    </location>
</feature>
<feature type="compositionally biased region" description="Basic and acidic residues" evidence="1">
    <location>
        <begin position="89"/>
        <end position="104"/>
    </location>
</feature>
<evidence type="ECO:0000313" key="3">
    <source>
        <dbReference type="Proteomes" id="UP000244005"/>
    </source>
</evidence>
<proteinExistence type="predicted"/>
<dbReference type="EMBL" id="KZ772695">
    <property type="protein sequence ID" value="PTQ43701.1"/>
    <property type="molecule type" value="Genomic_DNA"/>
</dbReference>
<evidence type="ECO:0000313" key="2">
    <source>
        <dbReference type="EMBL" id="PTQ43701.1"/>
    </source>
</evidence>
<dbReference type="AlphaFoldDB" id="A0A2R6XC59"/>
<gene>
    <name evidence="2" type="ORF">MARPO_0023s0033</name>
</gene>
<protein>
    <submittedName>
        <fullName evidence="2">Uncharacterized protein</fullName>
    </submittedName>
</protein>
<evidence type="ECO:0000256" key="1">
    <source>
        <dbReference type="SAM" id="MobiDB-lite"/>
    </source>
</evidence>
<name>A0A2R6XC59_MARPO</name>
<keyword evidence="3" id="KW-1185">Reference proteome</keyword>
<accession>A0A2R6XC59</accession>
<dbReference type="Proteomes" id="UP000244005">
    <property type="component" value="Unassembled WGS sequence"/>
</dbReference>
<sequence>MDVAVHGISTPAGDPLPPSLPGAQRKQVLTAPLPLCAPAPAPPPASTSFPCKAAAARNVVVEPRSRPQLTAARRRWKHGRGVKNRGGKKKGEYAAERRSSEKIGRGAVGQWGRGQSHGHLRTEDGGVASRGEEAIYPPPPPACCVTLALLKSVANYVARSLAPQWFSPPHRRNHGLGKEEAAAAAEWGWGWGWGSAGDGMGGRGRTREGGRDLGFGQLCDTSTCEGLTTTTPPPYNKREAPSAMIALVDEEPL</sequence>